<dbReference type="KEGG" id="pswu:SY83_13705"/>
<feature type="transmembrane region" description="Helical" evidence="1">
    <location>
        <begin position="6"/>
        <end position="24"/>
    </location>
</feature>
<dbReference type="STRING" id="1178515.SY83_13705"/>
<accession>A0A172TK40</accession>
<proteinExistence type="predicted"/>
<keyword evidence="1" id="KW-1133">Transmembrane helix</keyword>
<gene>
    <name evidence="2" type="ORF">SY83_13705</name>
</gene>
<name>A0A172TK40_9BACL</name>
<evidence type="ECO:0000313" key="3">
    <source>
        <dbReference type="Proteomes" id="UP000076927"/>
    </source>
</evidence>
<evidence type="ECO:0000256" key="1">
    <source>
        <dbReference type="SAM" id="Phobius"/>
    </source>
</evidence>
<dbReference type="PROSITE" id="PS51257">
    <property type="entry name" value="PROKAR_LIPOPROTEIN"/>
    <property type="match status" value="1"/>
</dbReference>
<reference evidence="2 3" key="1">
    <citation type="submission" date="2015-01" db="EMBL/GenBank/DDBJ databases">
        <title>Paenibacillus swuensis/DY6/whole genome sequencing.</title>
        <authorList>
            <person name="Kim M.K."/>
            <person name="Srinivasan S."/>
            <person name="Lee J.-J."/>
        </authorList>
    </citation>
    <scope>NUCLEOTIDE SEQUENCE [LARGE SCALE GENOMIC DNA]</scope>
    <source>
        <strain evidence="2 3">DY6</strain>
    </source>
</reference>
<dbReference type="AlphaFoldDB" id="A0A172TK40"/>
<organism evidence="2 3">
    <name type="scientific">Paenibacillus swuensis</name>
    <dbReference type="NCBI Taxonomy" id="1178515"/>
    <lineage>
        <taxon>Bacteria</taxon>
        <taxon>Bacillati</taxon>
        <taxon>Bacillota</taxon>
        <taxon>Bacilli</taxon>
        <taxon>Bacillales</taxon>
        <taxon>Paenibacillaceae</taxon>
        <taxon>Paenibacillus</taxon>
    </lineage>
</organism>
<dbReference type="PATRIC" id="fig|1178515.4.peg.2747"/>
<dbReference type="EMBL" id="CP011388">
    <property type="protein sequence ID" value="ANE47143.1"/>
    <property type="molecule type" value="Genomic_DNA"/>
</dbReference>
<sequence>MRWTVNLINVTLFVFLITGCFNSNQNDKEIMKVQETQETQETQVAVHQTKFSYLEQLSDEKVKLYEQYLADKNISHFKAFSPEEVLLAYIHASVSGDIEVN</sequence>
<dbReference type="RefSeq" id="WP_068607381.1">
    <property type="nucleotide sequence ID" value="NZ_CP011388.1"/>
</dbReference>
<keyword evidence="1" id="KW-0472">Membrane</keyword>
<keyword evidence="1" id="KW-0812">Transmembrane</keyword>
<evidence type="ECO:0000313" key="2">
    <source>
        <dbReference type="EMBL" id="ANE47143.1"/>
    </source>
</evidence>
<dbReference type="Proteomes" id="UP000076927">
    <property type="component" value="Chromosome"/>
</dbReference>
<protein>
    <submittedName>
        <fullName evidence="2">Uncharacterized protein</fullName>
    </submittedName>
</protein>
<keyword evidence="3" id="KW-1185">Reference proteome</keyword>